<sequence length="124" mass="13056">MQFAALLATAATLAVSANAAALRRSGARLAQFRIFGAEGCHDLNYGFYTVDESDAGNCHELSNSPTAVTSVNVEYLNLPLADGCTVQIYTDNACSEGQRDTKLNVCNNPAATGETFGSWGIVCN</sequence>
<keyword evidence="1" id="KW-0732">Signal</keyword>
<keyword evidence="3" id="KW-1185">Reference proteome</keyword>
<dbReference type="OMA" id="WTVIDDD"/>
<evidence type="ECO:0000256" key="1">
    <source>
        <dbReference type="SAM" id="SignalP"/>
    </source>
</evidence>
<name>A0A1W2TUY6_ROSNE</name>
<gene>
    <name evidence="2" type="ORF">SAMD00023353_7900190</name>
</gene>
<dbReference type="Proteomes" id="UP000054516">
    <property type="component" value="Unassembled WGS sequence"/>
</dbReference>
<protein>
    <submittedName>
        <fullName evidence="2">Uncharacterized protein</fullName>
    </submittedName>
</protein>
<organism evidence="2">
    <name type="scientific">Rosellinia necatrix</name>
    <name type="common">White root-rot fungus</name>
    <dbReference type="NCBI Taxonomy" id="77044"/>
    <lineage>
        <taxon>Eukaryota</taxon>
        <taxon>Fungi</taxon>
        <taxon>Dikarya</taxon>
        <taxon>Ascomycota</taxon>
        <taxon>Pezizomycotina</taxon>
        <taxon>Sordariomycetes</taxon>
        <taxon>Xylariomycetidae</taxon>
        <taxon>Xylariales</taxon>
        <taxon>Xylariaceae</taxon>
        <taxon>Rosellinia</taxon>
    </lineage>
</organism>
<evidence type="ECO:0000313" key="3">
    <source>
        <dbReference type="Proteomes" id="UP000054516"/>
    </source>
</evidence>
<feature type="chain" id="PRO_5010697093" evidence="1">
    <location>
        <begin position="20"/>
        <end position="124"/>
    </location>
</feature>
<dbReference type="AlphaFoldDB" id="A0A1W2TUY6"/>
<reference evidence="2" key="1">
    <citation type="submission" date="2016-03" db="EMBL/GenBank/DDBJ databases">
        <title>Draft genome sequence of Rosellinia necatrix.</title>
        <authorList>
            <person name="Kanematsu S."/>
        </authorList>
    </citation>
    <scope>NUCLEOTIDE SEQUENCE [LARGE SCALE GENOMIC DNA]</scope>
    <source>
        <strain evidence="2">W97</strain>
    </source>
</reference>
<dbReference type="OrthoDB" id="4691160at2759"/>
<proteinExistence type="predicted"/>
<feature type="signal peptide" evidence="1">
    <location>
        <begin position="1"/>
        <end position="19"/>
    </location>
</feature>
<accession>A0A1W2TUY6</accession>
<evidence type="ECO:0000313" key="2">
    <source>
        <dbReference type="EMBL" id="GAP92438.1"/>
    </source>
</evidence>
<dbReference type="STRING" id="77044.A0A1W2TUY6"/>
<dbReference type="EMBL" id="DF977524">
    <property type="protein sequence ID" value="GAP92438.1"/>
    <property type="molecule type" value="Genomic_DNA"/>
</dbReference>